<sequence length="122" mass="13694">MTISRGTGRKVNRKRPTALLSAFKLVLSLTQANIVALTNIKEFCLIFEENAAPPRFQRCHGNVISFIRLAPPIRSEFIKVGYKLVYRKVPKDRCRETNRSGSACFLVAVNRESRFGRAAPAA</sequence>
<name>A0A4C1TM14_EUMVA</name>
<proteinExistence type="predicted"/>
<accession>A0A4C1TM14</accession>
<feature type="chain" id="PRO_5020037370" evidence="1">
    <location>
        <begin position="33"/>
        <end position="122"/>
    </location>
</feature>
<evidence type="ECO:0000256" key="1">
    <source>
        <dbReference type="SAM" id="SignalP"/>
    </source>
</evidence>
<evidence type="ECO:0000313" key="2">
    <source>
        <dbReference type="EMBL" id="GBP15552.1"/>
    </source>
</evidence>
<protein>
    <submittedName>
        <fullName evidence="2">Uncharacterized protein</fullName>
    </submittedName>
</protein>
<feature type="signal peptide" evidence="1">
    <location>
        <begin position="1"/>
        <end position="32"/>
    </location>
</feature>
<organism evidence="2 3">
    <name type="scientific">Eumeta variegata</name>
    <name type="common">Bagworm moth</name>
    <name type="synonym">Eumeta japonica</name>
    <dbReference type="NCBI Taxonomy" id="151549"/>
    <lineage>
        <taxon>Eukaryota</taxon>
        <taxon>Metazoa</taxon>
        <taxon>Ecdysozoa</taxon>
        <taxon>Arthropoda</taxon>
        <taxon>Hexapoda</taxon>
        <taxon>Insecta</taxon>
        <taxon>Pterygota</taxon>
        <taxon>Neoptera</taxon>
        <taxon>Endopterygota</taxon>
        <taxon>Lepidoptera</taxon>
        <taxon>Glossata</taxon>
        <taxon>Ditrysia</taxon>
        <taxon>Tineoidea</taxon>
        <taxon>Psychidae</taxon>
        <taxon>Oiketicinae</taxon>
        <taxon>Eumeta</taxon>
    </lineage>
</organism>
<evidence type="ECO:0000313" key="3">
    <source>
        <dbReference type="Proteomes" id="UP000299102"/>
    </source>
</evidence>
<dbReference type="EMBL" id="BGZK01000072">
    <property type="protein sequence ID" value="GBP15552.1"/>
    <property type="molecule type" value="Genomic_DNA"/>
</dbReference>
<reference evidence="2 3" key="1">
    <citation type="journal article" date="2019" name="Commun. Biol.">
        <title>The bagworm genome reveals a unique fibroin gene that provides high tensile strength.</title>
        <authorList>
            <person name="Kono N."/>
            <person name="Nakamura H."/>
            <person name="Ohtoshi R."/>
            <person name="Tomita M."/>
            <person name="Numata K."/>
            <person name="Arakawa K."/>
        </authorList>
    </citation>
    <scope>NUCLEOTIDE SEQUENCE [LARGE SCALE GENOMIC DNA]</scope>
</reference>
<dbReference type="Proteomes" id="UP000299102">
    <property type="component" value="Unassembled WGS sequence"/>
</dbReference>
<keyword evidence="1" id="KW-0732">Signal</keyword>
<keyword evidence="3" id="KW-1185">Reference proteome</keyword>
<gene>
    <name evidence="2" type="ORF">EVAR_9326_1</name>
</gene>
<comment type="caution">
    <text evidence="2">The sequence shown here is derived from an EMBL/GenBank/DDBJ whole genome shotgun (WGS) entry which is preliminary data.</text>
</comment>
<dbReference type="AlphaFoldDB" id="A0A4C1TM14"/>